<proteinExistence type="predicted"/>
<accession>A0A484HGP5</accession>
<dbReference type="Pfam" id="PF09820">
    <property type="entry name" value="AAA-ATPase_like"/>
    <property type="match status" value="1"/>
</dbReference>
<name>A0A484HGP5_9BACT</name>
<evidence type="ECO:0000256" key="1">
    <source>
        <dbReference type="SAM" id="MobiDB-lite"/>
    </source>
</evidence>
<dbReference type="Gene3D" id="3.40.50.300">
    <property type="entry name" value="P-loop containing nucleotide triphosphate hydrolases"/>
    <property type="match status" value="1"/>
</dbReference>
<dbReference type="PANTHER" id="PTHR34825">
    <property type="entry name" value="CONSERVED PROTEIN, WITH A WEAK D-GALACTARATE DEHYDRATASE/ALTRONATE HYDROLASE DOMAIN"/>
    <property type="match status" value="1"/>
</dbReference>
<dbReference type="InterPro" id="IPR027417">
    <property type="entry name" value="P-loop_NTPase"/>
</dbReference>
<gene>
    <name evidence="3" type="ORF">EPICR_30317</name>
</gene>
<dbReference type="AlphaFoldDB" id="A0A484HGP5"/>
<dbReference type="InterPro" id="IPR018631">
    <property type="entry name" value="AAA-ATPase-like_dom"/>
</dbReference>
<protein>
    <submittedName>
        <fullName evidence="3">PD-(D/E)XK nuclease superfamily protein</fullName>
    </submittedName>
</protein>
<sequence length="585" mass="67266">MWPLRPPPSNDAARRGGTSKKKTLKKLPIGISDFTKVREEDRYFVDKSLLIKEIIDEEAEIALLPRPRRFGKTLNLSMLKCFFEKRGDKDRKRALFRGLRVEKDPDFDRHFFKYPVIYLTFKDVKALDFENAFEAIRMLLADEFQRHADLLDSDRVSRMDKDRIENIIYMQAAPAACQRALKDLSACLHRHHGEKPLILIDEYDSPIHAAYSGDYYEEIIDFFRSFLSAGLKDNPHIHKGVLTGILRVAKESIFSDMNNLSVYSVLSGKFSDKFGLTEKEVEELLRHHGLEKEEETVKAWYNGYIFKENVIYNPWSIINYVSNISDGPKAYWANTSSNRLIKDLVQNAPYPFKEEMRDLLKDIPVEKRVEENVVFEDLGKDDVAIYSFLVFCGYLNAFDTRHVENEYWGKLLIPNLEVKLIFKNIILQWINESYENHKLTAMLKALTGADVKTFEKILGDFVLETLSYFDTAGKSVEKVYQAFILGLLVNLAPEYEVNSEKESGYGRYDISVIPKDKNATAVVMELKTIDSDETKDQALESALGQIEEKQYAAAVMKSGVKDVLRLAVVFDGKRAWARESSPATV</sequence>
<evidence type="ECO:0000313" key="3">
    <source>
        <dbReference type="EMBL" id="VEN74380.1"/>
    </source>
</evidence>
<feature type="domain" description="AAA-ATPase-like" evidence="2">
    <location>
        <begin position="28"/>
        <end position="254"/>
    </location>
</feature>
<evidence type="ECO:0000259" key="2">
    <source>
        <dbReference type="Pfam" id="PF09820"/>
    </source>
</evidence>
<dbReference type="Pfam" id="PF08011">
    <property type="entry name" value="PDDEXK_9"/>
    <property type="match status" value="1"/>
</dbReference>
<organism evidence="3">
    <name type="scientific">uncultured Desulfobacteraceae bacterium</name>
    <dbReference type="NCBI Taxonomy" id="218296"/>
    <lineage>
        <taxon>Bacteria</taxon>
        <taxon>Pseudomonadati</taxon>
        <taxon>Thermodesulfobacteriota</taxon>
        <taxon>Desulfobacteria</taxon>
        <taxon>Desulfobacterales</taxon>
        <taxon>Desulfobacteraceae</taxon>
        <taxon>environmental samples</taxon>
    </lineage>
</organism>
<dbReference type="InterPro" id="IPR012547">
    <property type="entry name" value="PDDEXK_9"/>
</dbReference>
<dbReference type="PANTHER" id="PTHR34825:SF1">
    <property type="entry name" value="AAA-ATPASE-LIKE DOMAIN-CONTAINING PROTEIN"/>
    <property type="match status" value="1"/>
</dbReference>
<feature type="region of interest" description="Disordered" evidence="1">
    <location>
        <begin position="1"/>
        <end position="21"/>
    </location>
</feature>
<reference evidence="3" key="1">
    <citation type="submission" date="2019-01" db="EMBL/GenBank/DDBJ databases">
        <authorList>
            <consortium name="Genoscope - CEA"/>
            <person name="William W."/>
        </authorList>
    </citation>
    <scope>NUCLEOTIDE SEQUENCE</scope>
    <source>
        <strain evidence="3">CR-1</strain>
    </source>
</reference>
<dbReference type="EMBL" id="CAACVI010000023">
    <property type="protein sequence ID" value="VEN74380.1"/>
    <property type="molecule type" value="Genomic_DNA"/>
</dbReference>
<dbReference type="SUPFAM" id="SSF52540">
    <property type="entry name" value="P-loop containing nucleoside triphosphate hydrolases"/>
    <property type="match status" value="1"/>
</dbReference>